<dbReference type="GeneID" id="105230429"/>
<protein>
    <submittedName>
        <fullName evidence="3">Sex-determining region Y protein</fullName>
    </submittedName>
</protein>
<reference evidence="3" key="1">
    <citation type="submission" date="2025-08" db="UniProtKB">
        <authorList>
            <consortium name="RefSeq"/>
        </authorList>
    </citation>
    <scope>IDENTIFICATION</scope>
    <source>
        <tissue evidence="3">Adult</tissue>
    </source>
</reference>
<accession>A0A9B2LF27</accession>
<name>A0A9B2LF27_BACDO</name>
<evidence type="ECO:0000313" key="2">
    <source>
        <dbReference type="Proteomes" id="UP001652620"/>
    </source>
</evidence>
<dbReference type="RefSeq" id="XP_011209489.2">
    <property type="nucleotide sequence ID" value="XM_011211187.4"/>
</dbReference>
<organism evidence="2 3">
    <name type="scientific">Bactrocera dorsalis</name>
    <name type="common">Oriental fruit fly</name>
    <name type="synonym">Dacus dorsalis</name>
    <dbReference type="NCBI Taxonomy" id="27457"/>
    <lineage>
        <taxon>Eukaryota</taxon>
        <taxon>Metazoa</taxon>
        <taxon>Ecdysozoa</taxon>
        <taxon>Arthropoda</taxon>
        <taxon>Hexapoda</taxon>
        <taxon>Insecta</taxon>
        <taxon>Pterygota</taxon>
        <taxon>Neoptera</taxon>
        <taxon>Endopterygota</taxon>
        <taxon>Diptera</taxon>
        <taxon>Brachycera</taxon>
        <taxon>Muscomorpha</taxon>
        <taxon>Tephritoidea</taxon>
        <taxon>Tephritidae</taxon>
        <taxon>Bactrocera</taxon>
        <taxon>Bactrocera</taxon>
    </lineage>
</organism>
<keyword evidence="1" id="KW-0732">Signal</keyword>
<gene>
    <name evidence="3" type="primary">LOC105230429</name>
</gene>
<feature type="signal peptide" evidence="1">
    <location>
        <begin position="1"/>
        <end position="28"/>
    </location>
</feature>
<evidence type="ECO:0000256" key="1">
    <source>
        <dbReference type="SAM" id="SignalP"/>
    </source>
</evidence>
<dbReference type="Proteomes" id="UP001652620">
    <property type="component" value="Chromosome 4"/>
</dbReference>
<sequence>MQRTRGLFKVTIVVGVLLWLVCTQSADANGHQKKKKVVIHVPVHKKIEEHTHTIIKHIHHHHKPIVIKEEKVIHEEHHPIIHKEHISHEHQHHHTEKHEHVHPIIEEEEEHIHHHHQYEHKEESHES</sequence>
<keyword evidence="2" id="KW-1185">Reference proteome</keyword>
<evidence type="ECO:0000313" key="3">
    <source>
        <dbReference type="RefSeq" id="XP_011209489.2"/>
    </source>
</evidence>
<feature type="chain" id="PRO_5046963937" evidence="1">
    <location>
        <begin position="29"/>
        <end position="127"/>
    </location>
</feature>
<dbReference type="OrthoDB" id="10590855at2759"/>
<proteinExistence type="predicted"/>